<evidence type="ECO:0000313" key="1">
    <source>
        <dbReference type="EMBL" id="XRP73984.1"/>
    </source>
</evidence>
<proteinExistence type="predicted"/>
<gene>
    <name evidence="1" type="ORF">HF292_004855</name>
</gene>
<keyword evidence="2" id="KW-1185">Reference proteome</keyword>
<protein>
    <submittedName>
        <fullName evidence="1">Uncharacterized protein</fullName>
    </submittedName>
</protein>
<evidence type="ECO:0000313" key="2">
    <source>
        <dbReference type="Proteomes" id="UP001196097"/>
    </source>
</evidence>
<accession>A0ACD5INE1</accession>
<dbReference type="Proteomes" id="UP001196097">
    <property type="component" value="Chromosome"/>
</dbReference>
<organism evidence="1 2">
    <name type="scientific">Acidithiobacillus ferruginosus</name>
    <dbReference type="NCBI Taxonomy" id="3063951"/>
    <lineage>
        <taxon>Bacteria</taxon>
        <taxon>Pseudomonadati</taxon>
        <taxon>Pseudomonadota</taxon>
        <taxon>Acidithiobacillia</taxon>
        <taxon>Acidithiobacillales</taxon>
        <taxon>Acidithiobacillaceae</taxon>
        <taxon>Acidithiobacillus</taxon>
    </lineage>
</organism>
<name>A0ACD5INE1_9PROT</name>
<reference evidence="1 2" key="1">
    <citation type="journal article" date="2021" name="ISME J.">
        <title>Genomic evolution of the class Acidithiobacillia: deep-branching Proteobacteria living in extreme acidic conditions.</title>
        <authorList>
            <person name="Moya-Beltran A."/>
            <person name="Beard S."/>
            <person name="Rojas-Villalobos C."/>
            <person name="Issotta F."/>
            <person name="Gallardo Y."/>
            <person name="Ulloa R."/>
            <person name="Giaveno A."/>
            <person name="Degli Esposti M."/>
            <person name="Johnson D.B."/>
            <person name="Quatrini R."/>
        </authorList>
    </citation>
    <scope>NUCLEOTIDE SEQUENCE [LARGE SCALE GENOMIC DNA]</scope>
    <source>
        <strain evidence="1 2">CF3</strain>
    </source>
</reference>
<dbReference type="EMBL" id="CP130946">
    <property type="protein sequence ID" value="XRP73984.1"/>
    <property type="molecule type" value="Genomic_DNA"/>
</dbReference>
<sequence>MHGHKVVTNNSLKAKMVNAVIPAYACVFLVSLLSPDTAYAENTGLKQGAEQAGQTVGSTVHKIGQAGKAVGLGIAHEAVDIGHAVKAGAIGFWEAAKGNKPSVTGSTRSQK</sequence>